<dbReference type="Gene3D" id="2.170.120.40">
    <property type="entry name" value="YbbR-like domain"/>
    <property type="match status" value="2"/>
</dbReference>
<dbReference type="EMBL" id="JAUOZS010000001">
    <property type="protein sequence ID" value="MDT8902634.1"/>
    <property type="molecule type" value="Genomic_DNA"/>
</dbReference>
<dbReference type="InterPro" id="IPR053154">
    <property type="entry name" value="c-di-AMP_regulator"/>
</dbReference>
<dbReference type="Pfam" id="PF07949">
    <property type="entry name" value="YbbR"/>
    <property type="match status" value="3"/>
</dbReference>
<dbReference type="PANTHER" id="PTHR37804">
    <property type="entry name" value="CDAA REGULATORY PROTEIN CDAR"/>
    <property type="match status" value="1"/>
</dbReference>
<dbReference type="PANTHER" id="PTHR37804:SF1">
    <property type="entry name" value="CDAA REGULATORY PROTEIN CDAR"/>
    <property type="match status" value="1"/>
</dbReference>
<name>A0ABU3P0R5_9FIRM</name>
<reference evidence="2 3" key="1">
    <citation type="submission" date="2023-07" db="EMBL/GenBank/DDBJ databases">
        <title>The novel representative of Negativicutes class, Anaeroselena agilis gen. nov. sp. nov.</title>
        <authorList>
            <person name="Prokofeva M.I."/>
            <person name="Elcheninov A.G."/>
            <person name="Klyukina A."/>
            <person name="Kublanov I.V."/>
            <person name="Frolov E.N."/>
            <person name="Podosokorskaya O.A."/>
        </authorList>
    </citation>
    <scope>NUCLEOTIDE SEQUENCE [LARGE SCALE GENOMIC DNA]</scope>
    <source>
        <strain evidence="2 3">4137-cl</strain>
    </source>
</reference>
<gene>
    <name evidence="2" type="ORF">Q4T40_15400</name>
</gene>
<comment type="caution">
    <text evidence="2">The sequence shown here is derived from an EMBL/GenBank/DDBJ whole genome shotgun (WGS) entry which is preliminary data.</text>
</comment>
<dbReference type="CDD" id="cd20206">
    <property type="entry name" value="YbbR"/>
    <property type="match status" value="1"/>
</dbReference>
<dbReference type="InterPro" id="IPR012505">
    <property type="entry name" value="YbbR"/>
</dbReference>
<dbReference type="RefSeq" id="WP_413781111.1">
    <property type="nucleotide sequence ID" value="NZ_JAUOZS010000001.1"/>
</dbReference>
<dbReference type="Proteomes" id="UP001254848">
    <property type="component" value="Unassembled WGS sequence"/>
</dbReference>
<keyword evidence="1" id="KW-1133">Transmembrane helix</keyword>
<evidence type="ECO:0000313" key="3">
    <source>
        <dbReference type="Proteomes" id="UP001254848"/>
    </source>
</evidence>
<keyword evidence="1" id="KW-0812">Transmembrane</keyword>
<dbReference type="Gene3D" id="2.170.120.30">
    <property type="match status" value="1"/>
</dbReference>
<proteinExistence type="predicted"/>
<evidence type="ECO:0000313" key="2">
    <source>
        <dbReference type="EMBL" id="MDT8902634.1"/>
    </source>
</evidence>
<keyword evidence="1" id="KW-0472">Membrane</keyword>
<feature type="transmembrane region" description="Helical" evidence="1">
    <location>
        <begin position="9"/>
        <end position="26"/>
    </location>
</feature>
<accession>A0ABU3P0R5</accession>
<sequence length="304" mass="32558">MEEERGKNITTKILALIMAVVLWLYVTNEQNPPVESSVSVPLEVRGVADTLVATDSPDAVRIKVRGPRSIIAVLTPQDLKAYIDLRGTAEGRHTVRVFALVPSSLEFIEVQPDKITVRVDGKASRTLPVEIRVTGTATAGAVVAKATINPQQVTVEGPKATVDSVDRVILPLDLTGRSADFTAQLVPLLVNRDGRAVEGLTVNPGRISVVANLAKGVDKKTVDIKTIIYGDMAPGVFLKSVVTEPARVELSGNAKELEKIDFVYTEPISVAGINKDTEKEVKLQIKEGLVASQAAVTVKISVGR</sequence>
<keyword evidence="3" id="KW-1185">Reference proteome</keyword>
<evidence type="ECO:0000256" key="1">
    <source>
        <dbReference type="SAM" id="Phobius"/>
    </source>
</evidence>
<protein>
    <submittedName>
        <fullName evidence="2">CdaR family protein</fullName>
    </submittedName>
</protein>
<organism evidence="2 3">
    <name type="scientific">Anaeroselena agilis</name>
    <dbReference type="NCBI Taxonomy" id="3063788"/>
    <lineage>
        <taxon>Bacteria</taxon>
        <taxon>Bacillati</taxon>
        <taxon>Bacillota</taxon>
        <taxon>Negativicutes</taxon>
        <taxon>Acetonemataceae</taxon>
        <taxon>Anaeroselena</taxon>
    </lineage>
</organism>